<feature type="signal peptide" evidence="1">
    <location>
        <begin position="1"/>
        <end position="32"/>
    </location>
</feature>
<dbReference type="Gene3D" id="3.30.160.710">
    <property type="match status" value="4"/>
</dbReference>
<gene>
    <name evidence="3" type="ORF">HLH33_00550</name>
</gene>
<protein>
    <submittedName>
        <fullName evidence="3">Filamentous hemagglutinin N-terminal domain-containing protein</fullName>
    </submittedName>
</protein>
<name>A0A7W4FBN4_GLUDI</name>
<dbReference type="InterPro" id="IPR041286">
    <property type="entry name" value="MBG_2"/>
</dbReference>
<proteinExistence type="predicted"/>
<organism evidence="3 4">
    <name type="scientific">Gluconacetobacter diazotrophicus</name>
    <name type="common">Acetobacter diazotrophicus</name>
    <dbReference type="NCBI Taxonomy" id="33996"/>
    <lineage>
        <taxon>Bacteria</taxon>
        <taxon>Pseudomonadati</taxon>
        <taxon>Pseudomonadota</taxon>
        <taxon>Alphaproteobacteria</taxon>
        <taxon>Acetobacterales</taxon>
        <taxon>Acetobacteraceae</taxon>
        <taxon>Gluconacetobacter</taxon>
    </lineage>
</organism>
<evidence type="ECO:0000259" key="2">
    <source>
        <dbReference type="SMART" id="SM00912"/>
    </source>
</evidence>
<reference evidence="3 4" key="1">
    <citation type="submission" date="2020-04" db="EMBL/GenBank/DDBJ databases">
        <title>Description of novel Gluconacetobacter.</title>
        <authorList>
            <person name="Sombolestani A."/>
        </authorList>
    </citation>
    <scope>NUCLEOTIDE SEQUENCE [LARGE SCALE GENOMIC DNA]</scope>
    <source>
        <strain evidence="3 4">LMG 7603</strain>
    </source>
</reference>
<dbReference type="Pfam" id="PF07581">
    <property type="entry name" value="Glug"/>
    <property type="match status" value="2"/>
</dbReference>
<dbReference type="SMART" id="SM00912">
    <property type="entry name" value="Haemagg_act"/>
    <property type="match status" value="1"/>
</dbReference>
<accession>A0A7W4FBN4</accession>
<evidence type="ECO:0000313" key="3">
    <source>
        <dbReference type="EMBL" id="MBB2154810.1"/>
    </source>
</evidence>
<keyword evidence="1" id="KW-0732">Signal</keyword>
<dbReference type="InterPro" id="IPR011493">
    <property type="entry name" value="GLUG"/>
</dbReference>
<feature type="domain" description="Filamentous haemagglutinin FhaB/tRNA nuclease CdiA-like TPS" evidence="2">
    <location>
        <begin position="32"/>
        <end position="143"/>
    </location>
</feature>
<dbReference type="Gene3D" id="2.160.20.110">
    <property type="match status" value="3"/>
</dbReference>
<evidence type="ECO:0000313" key="4">
    <source>
        <dbReference type="Proteomes" id="UP000550787"/>
    </source>
</evidence>
<feature type="chain" id="PRO_5030858427" evidence="1">
    <location>
        <begin position="33"/>
        <end position="1750"/>
    </location>
</feature>
<dbReference type="EMBL" id="JABEQG010000001">
    <property type="protein sequence ID" value="MBB2154810.1"/>
    <property type="molecule type" value="Genomic_DNA"/>
</dbReference>
<sequence>MNTPSRKRRLPHLVALVGFTALSPVTASKAHAGALPSGGAFVAGQGSIASAGNAMTITQRSERGVVNWQSFSIGANASVQINNGSGATLNRVTGSQMSEIQGKLGATGSVFLINPNGVVVAPGGRVVVDGSFTAATRDVSNDNFMSGGAVTASGTSKGTVTNKGTIYANDGSVTLIGQSVSNPGTIQAAHGTVAMVAGSTVVLAEDGGPEGIYVVPNAGRGSVTNAGRIQAASVELAAAHGNVYALAGNHDAVISATGTLDTPGGVYLTAGGSVTVAGTISAHNVNGSGGTILANGHDVTIASTATLDARSSTIGRAGGTILVGTSARGGKHLAQTVALASGSKLLAGNDNSVGYIETSAHHLSTGALTVNAGVGGTWLTDPNDLTIDSAAAGTISTALTAGTNVTEQTTASGVSGYGVESSGLGDINVTAPITWSGGATLTLNAYNNLNVSAPITIQGNGGLAIQTGGVDQFINPSNGGANGSVTYATPGQGSLSINSTPYSLIWTPAQLQAADSNLSGHYALAQGVDLTSCSYTPIGMSASFSGIFDGLGNTVGGLSETYATLAHTHLGLFGMASGTLANVNVAGTIVDNPGGGGMAGGLVGYTTGVVRNDNSSVNVTGDNVGGLVGSGFATNITNSSATGSVTGTAYTMQIGGLAAIGSATNSWATGSVTVPDGGTSTVEVGGLIGQASAAVSNSYATGEVNGGDATTARVGGLVGFTLQAIDDSYATGTVGATGAGAQIGGLVGYSAAVDGSYATGAVTGGDATTVGGLAGIIYGAITNSYATGAVAGGANTNGGGVTYSNSLVGGLVGTDTGGGSAISDSWSSSAVSAGAGAQVGGLIGQNVNTAPLTDVRASGKVSGGDDAYVGGLAGYTNSYTSVSVQDAVATGNVSGGDGASVGGLIGSILNGTIQNAFANGSVTGGQNALVGGLVGDNYGTISTAYATGAVTAGYNSHAGGLVGNNETSGAITDAYATGSVTDSSYGILGGLVGQSYGNESNSYATGAVSGQDSSLIGGFMGWGAGGSKANDYFDTVTTGTTVATTGTGITGITGLTTAQFAAGQAVFSDAATAWVSGAPYDVLAGLPYLAVAGAGATEVYGGGSLTQPTSVSATVVVPSGAPVAFGTGTDANAALAGIGTWTDPNSATAQVGQPDVIFASGVAAAGYQVTYQAQAAINPATLTVASGNQSSTYGQAVSLDQGAYTVTGLVNGNTVSSVNLSTAATSSSNVGSYGITASGATGTGLSNYDIAYVPGTLTITPAALTVRANDATSTYGQTPVVGGFTTSGLVNGDTVSGVTLATTATGASNVGTYGITAANAVGSGLSNYDITYQAGTLTIDPATLTITATGGSSIYGATPGAGGFTANGLVNADAVTGATLTNAATAGSGVGTYAVTASNATGTGLSNYDITYAPGVWAVDPAALTITANNATSTYGQAPTAGGFTASGLVDGDSVSSVDLASAATRTSGVGTYGITASNATGAGLSNYTIGYVPGTLTINPAALVVAANGGSSTYGQSVTPSYRATGLVNGDSVSGVSLSTSATSVSGVGSYDVTASGATGTGLGNYAITYTPGTWTIDPAALMVTASNQASTYGTTPAPGSTGFTTSGLVNGDSVTGVTLSTTATAASGVGTYGITASNAVGAGLSNYTITYQGGTWTVDPATLTVTAGNQTSVYGSGTATPTPAQVAVAPAVVASEAVGANIVQAADVATPAPSKKDLVVSSGITTTCSAVGVEAGGDMIACQTQVGR</sequence>
<dbReference type="RefSeq" id="WP_183115235.1">
    <property type="nucleotide sequence ID" value="NZ_JABEQG010000001.1"/>
</dbReference>
<dbReference type="Proteomes" id="UP000550787">
    <property type="component" value="Unassembled WGS sequence"/>
</dbReference>
<dbReference type="InterPro" id="IPR008638">
    <property type="entry name" value="FhaB/CdiA-like_TPS"/>
</dbReference>
<dbReference type="SUPFAM" id="SSF51126">
    <property type="entry name" value="Pectin lyase-like"/>
    <property type="match status" value="1"/>
</dbReference>
<comment type="caution">
    <text evidence="3">The sequence shown here is derived from an EMBL/GenBank/DDBJ whole genome shotgun (WGS) entry which is preliminary data.</text>
</comment>
<dbReference type="Gene3D" id="2.160.20.10">
    <property type="entry name" value="Single-stranded right-handed beta-helix, Pectin lyase-like"/>
    <property type="match status" value="1"/>
</dbReference>
<dbReference type="Pfam" id="PF05860">
    <property type="entry name" value="TPS"/>
    <property type="match status" value="1"/>
</dbReference>
<dbReference type="InterPro" id="IPR011050">
    <property type="entry name" value="Pectin_lyase_fold/virulence"/>
</dbReference>
<dbReference type="InterPro" id="IPR012334">
    <property type="entry name" value="Pectin_lyas_fold"/>
</dbReference>
<evidence type="ECO:0000256" key="1">
    <source>
        <dbReference type="SAM" id="SignalP"/>
    </source>
</evidence>
<dbReference type="Pfam" id="PF18676">
    <property type="entry name" value="MBG_2"/>
    <property type="match status" value="6"/>
</dbReference>
<dbReference type="NCBIfam" id="TIGR01901">
    <property type="entry name" value="adhes_NPXG"/>
    <property type="match status" value="1"/>
</dbReference>